<comment type="subcellular location">
    <subcellularLocation>
        <location evidence="1 9">Cell inner membrane</location>
        <topology evidence="1 9">Multi-pass membrane protein</topology>
    </subcellularLocation>
</comment>
<feature type="transmembrane region" description="Helical" evidence="9">
    <location>
        <begin position="54"/>
        <end position="72"/>
    </location>
</feature>
<dbReference type="InParanoid" id="A0A1Y5TSF0"/>
<feature type="transmembrane region" description="Helical" evidence="9">
    <location>
        <begin position="93"/>
        <end position="114"/>
    </location>
</feature>
<dbReference type="RefSeq" id="WP_085884699.1">
    <property type="nucleotide sequence ID" value="NZ_FWFR01000003.1"/>
</dbReference>
<dbReference type="EMBL" id="FWFR01000003">
    <property type="protein sequence ID" value="SLN71160.1"/>
    <property type="molecule type" value="Genomic_DNA"/>
</dbReference>
<gene>
    <name evidence="11" type="ORF">OCH7691_03347</name>
</gene>
<dbReference type="InterPro" id="IPR055348">
    <property type="entry name" value="DctQ"/>
</dbReference>
<evidence type="ECO:0000256" key="5">
    <source>
        <dbReference type="ARBA" id="ARBA00022692"/>
    </source>
</evidence>
<dbReference type="OrthoDB" id="7865582at2"/>
<evidence type="ECO:0000313" key="12">
    <source>
        <dbReference type="Proteomes" id="UP000193200"/>
    </source>
</evidence>
<evidence type="ECO:0000313" key="11">
    <source>
        <dbReference type="EMBL" id="SLN71160.1"/>
    </source>
</evidence>
<name>A0A1Y5TSF0_9PROT</name>
<protein>
    <recommendedName>
        <fullName evidence="9">TRAP transporter small permease protein</fullName>
    </recommendedName>
</protein>
<dbReference type="AlphaFoldDB" id="A0A1Y5TSF0"/>
<dbReference type="Pfam" id="PF04290">
    <property type="entry name" value="DctQ"/>
    <property type="match status" value="1"/>
</dbReference>
<feature type="domain" description="Tripartite ATP-independent periplasmic transporters DctQ component" evidence="10">
    <location>
        <begin position="30"/>
        <end position="161"/>
    </location>
</feature>
<evidence type="ECO:0000259" key="10">
    <source>
        <dbReference type="Pfam" id="PF04290"/>
    </source>
</evidence>
<accession>A0A1Y5TSF0</accession>
<evidence type="ECO:0000256" key="3">
    <source>
        <dbReference type="ARBA" id="ARBA00022475"/>
    </source>
</evidence>
<keyword evidence="2 9" id="KW-0813">Transport</keyword>
<evidence type="ECO:0000256" key="6">
    <source>
        <dbReference type="ARBA" id="ARBA00022989"/>
    </source>
</evidence>
<dbReference type="GO" id="GO:0022857">
    <property type="term" value="F:transmembrane transporter activity"/>
    <property type="evidence" value="ECO:0007669"/>
    <property type="project" value="UniProtKB-UniRule"/>
</dbReference>
<comment type="function">
    <text evidence="9">Part of the tripartite ATP-independent periplasmic (TRAP) transport system.</text>
</comment>
<comment type="similarity">
    <text evidence="8 9">Belongs to the TRAP transporter small permease family.</text>
</comment>
<dbReference type="PANTHER" id="PTHR35011:SF10">
    <property type="entry name" value="TRAP TRANSPORTER SMALL PERMEASE PROTEIN"/>
    <property type="match status" value="1"/>
</dbReference>
<proteinExistence type="inferred from homology"/>
<evidence type="ECO:0000256" key="8">
    <source>
        <dbReference type="ARBA" id="ARBA00038436"/>
    </source>
</evidence>
<dbReference type="PANTHER" id="PTHR35011">
    <property type="entry name" value="2,3-DIKETO-L-GULONATE TRAP TRANSPORTER SMALL PERMEASE PROTEIN YIAM"/>
    <property type="match status" value="1"/>
</dbReference>
<reference evidence="11 12" key="1">
    <citation type="submission" date="2017-03" db="EMBL/GenBank/DDBJ databases">
        <authorList>
            <person name="Afonso C.L."/>
            <person name="Miller P.J."/>
            <person name="Scott M.A."/>
            <person name="Spackman E."/>
            <person name="Goraichik I."/>
            <person name="Dimitrov K.M."/>
            <person name="Suarez D.L."/>
            <person name="Swayne D.E."/>
        </authorList>
    </citation>
    <scope>NUCLEOTIDE SEQUENCE [LARGE SCALE GENOMIC DNA]</scope>
    <source>
        <strain evidence="11 12">CECT 7691</strain>
    </source>
</reference>
<evidence type="ECO:0000256" key="9">
    <source>
        <dbReference type="RuleBase" id="RU369079"/>
    </source>
</evidence>
<feature type="transmembrane region" description="Helical" evidence="9">
    <location>
        <begin position="134"/>
        <end position="154"/>
    </location>
</feature>
<evidence type="ECO:0000256" key="4">
    <source>
        <dbReference type="ARBA" id="ARBA00022519"/>
    </source>
</evidence>
<dbReference type="GO" id="GO:0005886">
    <property type="term" value="C:plasma membrane"/>
    <property type="evidence" value="ECO:0007669"/>
    <property type="project" value="UniProtKB-SubCell"/>
</dbReference>
<evidence type="ECO:0000256" key="2">
    <source>
        <dbReference type="ARBA" id="ARBA00022448"/>
    </source>
</evidence>
<dbReference type="InterPro" id="IPR007387">
    <property type="entry name" value="TRAP_DctQ"/>
</dbReference>
<keyword evidence="12" id="KW-1185">Reference proteome</keyword>
<evidence type="ECO:0000256" key="7">
    <source>
        <dbReference type="ARBA" id="ARBA00023136"/>
    </source>
</evidence>
<dbReference type="GO" id="GO:0015740">
    <property type="term" value="P:C4-dicarboxylate transport"/>
    <property type="evidence" value="ECO:0007669"/>
    <property type="project" value="TreeGrafter"/>
</dbReference>
<comment type="subunit">
    <text evidence="9">The complex comprises the extracytoplasmic solute receptor protein and the two transmembrane proteins.</text>
</comment>
<keyword evidence="5 9" id="KW-0812">Transmembrane</keyword>
<keyword evidence="4 9" id="KW-0997">Cell inner membrane</keyword>
<organism evidence="11 12">
    <name type="scientific">Oceanibacterium hippocampi</name>
    <dbReference type="NCBI Taxonomy" id="745714"/>
    <lineage>
        <taxon>Bacteria</taxon>
        <taxon>Pseudomonadati</taxon>
        <taxon>Pseudomonadota</taxon>
        <taxon>Alphaproteobacteria</taxon>
        <taxon>Sneathiellales</taxon>
        <taxon>Sneathiellaceae</taxon>
        <taxon>Oceanibacterium</taxon>
    </lineage>
</organism>
<evidence type="ECO:0000256" key="1">
    <source>
        <dbReference type="ARBA" id="ARBA00004429"/>
    </source>
</evidence>
<keyword evidence="7 9" id="KW-0472">Membrane</keyword>
<keyword evidence="3" id="KW-1003">Cell membrane</keyword>
<dbReference type="Proteomes" id="UP000193200">
    <property type="component" value="Unassembled WGS sequence"/>
</dbReference>
<feature type="transmembrane region" description="Helical" evidence="9">
    <location>
        <begin position="12"/>
        <end position="34"/>
    </location>
</feature>
<keyword evidence="6 9" id="KW-1133">Transmembrane helix</keyword>
<sequence length="175" mass="19075">MRYALAWIDRAIGLLVRAAFTLASIAMLAIMAIGTIDVIGTYLLHSPVPAGLELQEVLLVLVIFLGLGHAQSRREHIEVDIITSMMGVGIRRWFELFALFAGALAFGLIGWRAWDLALASWKVGETANAVFSFPIYPSKFLVAAGASVAALECMRQIGRWFASKSIQAPDQPEAE</sequence>